<reference evidence="5 6" key="1">
    <citation type="submission" date="2018-08" db="EMBL/GenBank/DDBJ databases">
        <title>Vibrio isolated from the Eastern China Marginal Seas.</title>
        <authorList>
            <person name="Li Y."/>
        </authorList>
    </citation>
    <scope>NUCLEOTIDE SEQUENCE [LARGE SCALE GENOMIC DNA]</scope>
    <source>
        <strain evidence="5 6">BEI233</strain>
    </source>
</reference>
<dbReference type="Pfam" id="PF13458">
    <property type="entry name" value="Peripla_BP_6"/>
    <property type="match status" value="1"/>
</dbReference>
<feature type="signal peptide" evidence="3">
    <location>
        <begin position="1"/>
        <end position="23"/>
    </location>
</feature>
<dbReference type="Gene3D" id="3.40.50.2300">
    <property type="match status" value="2"/>
</dbReference>
<keyword evidence="2 3" id="KW-0732">Signal</keyword>
<dbReference type="CDD" id="cd06330">
    <property type="entry name" value="PBP1_As_SBP-like"/>
    <property type="match status" value="1"/>
</dbReference>
<dbReference type="SUPFAM" id="SSF53822">
    <property type="entry name" value="Periplasmic binding protein-like I"/>
    <property type="match status" value="1"/>
</dbReference>
<dbReference type="EMBL" id="QVMU01000015">
    <property type="protein sequence ID" value="RJX69511.1"/>
    <property type="molecule type" value="Genomic_DNA"/>
</dbReference>
<dbReference type="PANTHER" id="PTHR30483:SF37">
    <property type="entry name" value="ABC TRANSPORTER SUBSTRATE-BINDING PROTEIN"/>
    <property type="match status" value="1"/>
</dbReference>
<evidence type="ECO:0000259" key="4">
    <source>
        <dbReference type="Pfam" id="PF13458"/>
    </source>
</evidence>
<dbReference type="RefSeq" id="WP_120032754.1">
    <property type="nucleotide sequence ID" value="NZ_QVMU01000015.1"/>
</dbReference>
<accession>A0A3A6QM66</accession>
<protein>
    <submittedName>
        <fullName evidence="5">Amino acid ABC transporter substrate-binding protein</fullName>
    </submittedName>
</protein>
<dbReference type="PANTHER" id="PTHR30483">
    <property type="entry name" value="LEUCINE-SPECIFIC-BINDING PROTEIN"/>
    <property type="match status" value="1"/>
</dbReference>
<evidence type="ECO:0000256" key="1">
    <source>
        <dbReference type="ARBA" id="ARBA00010062"/>
    </source>
</evidence>
<dbReference type="InterPro" id="IPR028082">
    <property type="entry name" value="Peripla_BP_I"/>
</dbReference>
<keyword evidence="6" id="KW-1185">Reference proteome</keyword>
<dbReference type="OrthoDB" id="9783240at2"/>
<organism evidence="5 6">
    <name type="scientific">Vibrio sinensis</name>
    <dbReference type="NCBI Taxonomy" id="2302434"/>
    <lineage>
        <taxon>Bacteria</taxon>
        <taxon>Pseudomonadati</taxon>
        <taxon>Pseudomonadota</taxon>
        <taxon>Gammaproteobacteria</taxon>
        <taxon>Vibrionales</taxon>
        <taxon>Vibrionaceae</taxon>
        <taxon>Vibrio</taxon>
    </lineage>
</organism>
<comment type="caution">
    <text evidence="5">The sequence shown here is derived from an EMBL/GenBank/DDBJ whole genome shotgun (WGS) entry which is preliminary data.</text>
</comment>
<evidence type="ECO:0000256" key="2">
    <source>
        <dbReference type="ARBA" id="ARBA00022729"/>
    </source>
</evidence>
<sequence length="409" mass="46149">MSRFGICLLMLCAALLSIRDVIAEVVLGATKQEADLEVGCMYPLSGPSALWGNDALVAIEMALDEIHAQPNAPKIRIYVADTMGKQFRSREIALNFVNRDIDVLCGVVNSNIALEVTQLAKKHQRLFLGAGHSSARLTRGELHPWYFHLNNDASQSSDAGARYLRDIKDDVEWENISYIGPDYEYGHQIWQTMMASLERYQVEYQIKDEFYSLLGQTDYRLYINALLEDPPDVLVSGHWTRDLVSFLEQASVAGLLEKTIFVNFDTGGGYFVLSRLGDTLPEGVVLSGRSHVNWPTTDRNSNYINEFYNRTLRFPTFIAQDAYTVVKVLNAAWQKADSKNLIGLRDALPGLEVSLPEDPPGFRSYIDAATHKIMQYQAIGQTQQVDGFWPATRMLGDWQTYPPIHHFTK</sequence>
<dbReference type="InterPro" id="IPR028081">
    <property type="entry name" value="Leu-bd"/>
</dbReference>
<name>A0A3A6QM66_9VIBR</name>
<proteinExistence type="inferred from homology"/>
<comment type="similarity">
    <text evidence="1">Belongs to the leucine-binding protein family.</text>
</comment>
<dbReference type="AlphaFoldDB" id="A0A3A6QM66"/>
<feature type="domain" description="Leucine-binding protein" evidence="4">
    <location>
        <begin position="37"/>
        <end position="379"/>
    </location>
</feature>
<evidence type="ECO:0000256" key="3">
    <source>
        <dbReference type="SAM" id="SignalP"/>
    </source>
</evidence>
<feature type="chain" id="PRO_5017352390" evidence="3">
    <location>
        <begin position="24"/>
        <end position="409"/>
    </location>
</feature>
<dbReference type="Proteomes" id="UP000273252">
    <property type="component" value="Unassembled WGS sequence"/>
</dbReference>
<evidence type="ECO:0000313" key="5">
    <source>
        <dbReference type="EMBL" id="RJX69511.1"/>
    </source>
</evidence>
<gene>
    <name evidence="5" type="ORF">DZ860_15090</name>
</gene>
<evidence type="ECO:0000313" key="6">
    <source>
        <dbReference type="Proteomes" id="UP000273252"/>
    </source>
</evidence>
<dbReference type="InterPro" id="IPR051010">
    <property type="entry name" value="BCAA_transport"/>
</dbReference>